<evidence type="ECO:0000313" key="28">
    <source>
        <dbReference type="EMBL" id="QCT82197.1"/>
    </source>
</evidence>
<evidence type="ECO:0000313" key="26">
    <source>
        <dbReference type="EMBL" id="QCT82123.1"/>
    </source>
</evidence>
<dbReference type="GeneID" id="19940538"/>
<reference evidence="22" key="9">
    <citation type="submission" date="2018-07" db="EMBL/GenBank/DDBJ databases">
        <title>Mitochondrial genome (form I) of the golden tide-forming alga Sargassum horneri.</title>
        <authorList>
            <person name="Liu F."/>
        </authorList>
    </citation>
    <scope>NUCLEOTIDE SEQUENCE</scope>
    <source>
        <strain evidence="23">QD-1_B</strain>
        <strain evidence="38">RC-2</strain>
        <strain evidence="24">RZ-2_F</strain>
        <strain evidence="22">YT-2_B</strain>
    </source>
</reference>
<dbReference type="EMBL" id="MH590359">
    <property type="protein sequence ID" value="QCC71029.1"/>
    <property type="molecule type" value="Genomic_DNA"/>
</dbReference>
<dbReference type="EMBL" id="MH620962">
    <property type="protein sequence ID" value="QKY75710.1"/>
    <property type="molecule type" value="Genomic_DNA"/>
</dbReference>
<dbReference type="EMBL" id="MN920475">
    <property type="protein sequence ID" value="QIQ08730.1"/>
    <property type="molecule type" value="Genomic_DNA"/>
</dbReference>
<dbReference type="EMBL" id="MH590366">
    <property type="protein sequence ID" value="QCC71288.1"/>
    <property type="molecule type" value="Genomic_DNA"/>
</dbReference>
<dbReference type="EMBL" id="MH590358">
    <property type="protein sequence ID" value="QCC70992.1"/>
    <property type="molecule type" value="Genomic_DNA"/>
</dbReference>
<evidence type="ECO:0000313" key="11">
    <source>
        <dbReference type="EMBL" id="AYM32654.1"/>
    </source>
</evidence>
<evidence type="ECO:0000313" key="3">
    <source>
        <dbReference type="EMBL" id="AWW89654.1"/>
    </source>
</evidence>
<evidence type="ECO:0000313" key="40">
    <source>
        <dbReference type="EMBL" id="QNU09240.1"/>
    </source>
</evidence>
<evidence type="ECO:0000313" key="36">
    <source>
        <dbReference type="EMBL" id="QIQ08724.1"/>
    </source>
</evidence>
<proteinExistence type="predicted"/>
<keyword evidence="1" id="KW-0472">Membrane</keyword>
<evidence type="ECO:0000313" key="32">
    <source>
        <dbReference type="EMBL" id="QDA22197.1"/>
    </source>
</evidence>
<evidence type="ECO:0000313" key="5">
    <source>
        <dbReference type="EMBL" id="AWW89728.1"/>
    </source>
</evidence>
<reference evidence="18" key="11">
    <citation type="submission" date="2018-07" db="EMBL/GenBank/DDBJ databases">
        <title>Mitochondrial genome (form II) of the golden tide-forming alga Sargassum horneri.</title>
        <authorList>
            <person name="Liu F."/>
        </authorList>
    </citation>
    <scope>NUCLEOTIDE SEQUENCE</scope>
    <source>
        <strain evidence="29">QD-2_B</strain>
        <strain evidence="39">RC-1</strain>
        <strain evidence="31">RZ-1_F</strain>
        <strain evidence="18">SS2017-1_R</strain>
        <strain evidence="30">YT-1_B</strain>
    </source>
</reference>
<dbReference type="RefSeq" id="YP_009049396.1">
    <property type="nucleotide sequence ID" value="NC_024613.1"/>
</dbReference>
<evidence type="ECO:0000313" key="20">
    <source>
        <dbReference type="EMBL" id="QCC71251.1"/>
    </source>
</evidence>
<keyword evidence="2" id="KW-0496">Mitochondrion</keyword>
<dbReference type="EMBL" id="MG681098">
    <property type="protein sequence ID" value="AWW89728.1"/>
    <property type="molecule type" value="Genomic_DNA"/>
</dbReference>
<evidence type="ECO:0000313" key="34">
    <source>
        <dbReference type="EMBL" id="QDA22271.1"/>
    </source>
</evidence>
<dbReference type="EMBL" id="KJ938300">
    <property type="protein sequence ID" value="AIE46191.1"/>
    <property type="molecule type" value="Genomic_DNA"/>
</dbReference>
<evidence type="ECO:0000313" key="16">
    <source>
        <dbReference type="EMBL" id="QCC71103.1"/>
    </source>
</evidence>
<evidence type="ECO:0000313" key="17">
    <source>
        <dbReference type="EMBL" id="QCC71140.1"/>
    </source>
</evidence>
<reference evidence="36" key="13">
    <citation type="journal article" date="2020" name="J. Phycol.">
        <title>Limited genetic connectivity among Sargassum horneri (Phaeophyta) populations in the Chinese marginal seas despite their high dispersal capacity.</title>
        <authorList>
            <person name="Li J.J."/>
            <person name="Liu Z.Y."/>
            <person name="Zhong Z.H."/>
            <person name="Zhuang L.C."/>
            <person name="Bi Y.X."/>
            <person name="Qin S."/>
        </authorList>
    </citation>
    <scope>NUCLEOTIDE SEQUENCE</scope>
</reference>
<dbReference type="EMBL" id="MH590362">
    <property type="protein sequence ID" value="QCC71140.1"/>
    <property type="molecule type" value="Genomic_DNA"/>
</dbReference>
<keyword evidence="1" id="KW-1133">Transmembrane helix</keyword>
<evidence type="ECO:0000313" key="9">
    <source>
        <dbReference type="EMBL" id="AYM32580.1"/>
    </source>
</evidence>
<evidence type="ECO:0000313" key="12">
    <source>
        <dbReference type="EMBL" id="AYM32691.1"/>
    </source>
</evidence>
<evidence type="ECO:0000313" key="33">
    <source>
        <dbReference type="EMBL" id="QDA22234.1"/>
    </source>
</evidence>
<dbReference type="EMBL" id="MN920473">
    <property type="protein sequence ID" value="QIQ08726.1"/>
    <property type="molecule type" value="Genomic_DNA"/>
</dbReference>
<dbReference type="EMBL" id="MH643728">
    <property type="protein sequence ID" value="QCT82049.1"/>
    <property type="molecule type" value="Genomic_DNA"/>
</dbReference>
<sequence>MPTTRKKHLRKKRLFISKQENFALLNASNLKTSKIKKIKMSLRGGRIFFVPLYLAPPKIATGCPVLILVYDNLKDMRNNIANIARLVNCLGISIEKKWYSIKYLKESKILGLEKRTLALLLLKLSRLKK</sequence>
<dbReference type="EMBL" id="MN920472">
    <property type="protein sequence ID" value="QIQ08724.1"/>
    <property type="molecule type" value="Genomic_DNA"/>
</dbReference>
<evidence type="ECO:0000313" key="19">
    <source>
        <dbReference type="EMBL" id="QCC71214.1"/>
    </source>
</evidence>
<dbReference type="EMBL" id="MN920476">
    <property type="protein sequence ID" value="QIQ08732.1"/>
    <property type="molecule type" value="Genomic_DNA"/>
</dbReference>
<dbReference type="EMBL" id="MH620963">
    <property type="protein sequence ID" value="QKY75747.1"/>
    <property type="molecule type" value="Genomic_DNA"/>
</dbReference>
<evidence type="ECO:0000313" key="14">
    <source>
        <dbReference type="EMBL" id="QCC71029.1"/>
    </source>
</evidence>
<dbReference type="EMBL" id="MG774888">
    <property type="protein sequence ID" value="AYM32617.1"/>
    <property type="molecule type" value="Genomic_DNA"/>
</dbReference>
<reference evidence="11" key="5">
    <citation type="submission" date="2018-01" db="EMBL/GenBank/DDBJ databases">
        <title>Mitochondrial genome (Japan II) of the golden tide-forming alga Sargassum horneri.</title>
        <authorList>
            <person name="Liu F."/>
        </authorList>
    </citation>
    <scope>NUCLEOTIDE SEQUENCE</scope>
    <source>
        <strain evidence="11">JP-3</strain>
        <strain evidence="12">JP-4</strain>
    </source>
</reference>
<reference evidence="13" key="7">
    <citation type="submission" date="2018-07" db="EMBL/GenBank/DDBJ databases">
        <title>Mitochondrial genome (form I) of the golden tide-forming alga Sargassum horneri in 2017.</title>
        <authorList>
            <person name="Liu F."/>
        </authorList>
    </citation>
    <scope>NUCLEOTIDE SEQUENCE</scope>
    <source>
        <strain evidence="21">SS2017-2_F</strain>
        <strain evidence="20">SS2017-2_R</strain>
        <strain evidence="4">YS2017-2</strain>
        <strain evidence="16">YS2017-4</strain>
        <strain evidence="14">YS2017-6</strain>
        <strain evidence="13">YS2017-7</strain>
    </source>
</reference>
<evidence type="ECO:0000313" key="15">
    <source>
        <dbReference type="EMBL" id="QCC71066.1"/>
    </source>
</evidence>
<dbReference type="EMBL" id="MH814647">
    <property type="protein sequence ID" value="QDA22234.1"/>
    <property type="molecule type" value="Genomic_DNA"/>
</dbReference>
<dbReference type="EMBL" id="MG774890">
    <property type="protein sequence ID" value="AYM32691.1"/>
    <property type="molecule type" value="Genomic_DNA"/>
</dbReference>
<evidence type="ECO:0000313" key="23">
    <source>
        <dbReference type="EMBL" id="QCT82012.1"/>
    </source>
</evidence>
<evidence type="ECO:0000313" key="30">
    <source>
        <dbReference type="EMBL" id="QCT82271.1"/>
    </source>
</evidence>
<evidence type="ECO:0000313" key="24">
    <source>
        <dbReference type="EMBL" id="QCT82049.1"/>
    </source>
</evidence>
<dbReference type="EMBL" id="MH643729">
    <property type="protein sequence ID" value="QCT82308.1"/>
    <property type="molecule type" value="Genomic_DNA"/>
</dbReference>
<dbReference type="EMBL" id="MT795186">
    <property type="protein sequence ID" value="QNU09240.1"/>
    <property type="molecule type" value="Genomic_DNA"/>
</dbReference>
<protein>
    <submittedName>
        <fullName evidence="2">Uncharacterized protein</fullName>
    </submittedName>
</protein>
<dbReference type="EMBL" id="MH643730">
    <property type="protein sequence ID" value="QCT82086.1"/>
    <property type="molecule type" value="Genomic_DNA"/>
</dbReference>
<evidence type="ECO:0000313" key="39">
    <source>
        <dbReference type="EMBL" id="QKY75747.1"/>
    </source>
</evidence>
<dbReference type="EMBL" id="MH602246">
    <property type="protein sequence ID" value="QCT82197.1"/>
    <property type="molecule type" value="Genomic_DNA"/>
</dbReference>
<evidence type="ECO:0000313" key="2">
    <source>
        <dbReference type="EMBL" id="AIE46191.1"/>
    </source>
</evidence>
<dbReference type="EMBL" id="MH602244">
    <property type="protein sequence ID" value="QCT82123.1"/>
    <property type="molecule type" value="Genomic_DNA"/>
</dbReference>
<evidence type="ECO:0000313" key="35">
    <source>
        <dbReference type="EMBL" id="QDA22308.1"/>
    </source>
</evidence>
<geneLocation type="mitochondrion" evidence="2"/>
<dbReference type="EMBL" id="MH607127">
    <property type="protein sequence ID" value="QCT82271.1"/>
    <property type="molecule type" value="Genomic_DNA"/>
</dbReference>
<evidence type="ECO:0000313" key="8">
    <source>
        <dbReference type="EMBL" id="AYK28756.1"/>
    </source>
</evidence>
<reference evidence="25" key="8">
    <citation type="submission" date="2018-07" db="EMBL/GenBank/DDBJ databases">
        <title>Mitochondrial genome (form I) of the golden tide-forming alga Sargassum horneri in 2018.</title>
        <authorList>
            <person name="Liu F."/>
        </authorList>
    </citation>
    <scope>NUCLEOTIDE SEQUENCE</scope>
    <source>
        <strain evidence="25">HY-1_B</strain>
        <strain evidence="34">ST-1</strain>
        <strain evidence="35">ST-2</strain>
    </source>
</reference>
<dbReference type="EMBL" id="MG774889">
    <property type="protein sequence ID" value="AYM32654.1"/>
    <property type="molecule type" value="Genomic_DNA"/>
</dbReference>
<evidence type="ECO:0000313" key="21">
    <source>
        <dbReference type="EMBL" id="QCC71288.1"/>
    </source>
</evidence>
<reference evidence="36" key="14">
    <citation type="submission" date="2020-01" db="EMBL/GenBank/DDBJ databases">
        <authorList>
            <person name="Li J.-J."/>
            <person name="Liu Z.-Y."/>
        </authorList>
    </citation>
    <scope>NUCLEOTIDE SEQUENCE</scope>
</reference>
<evidence type="ECO:0000313" key="31">
    <source>
        <dbReference type="EMBL" id="QCT82308.1"/>
    </source>
</evidence>
<dbReference type="EMBL" id="MG774887">
    <property type="protein sequence ID" value="AYM32580.1"/>
    <property type="molecule type" value="Genomic_DNA"/>
</dbReference>
<dbReference type="EMBL" id="MH586538">
    <property type="protein sequence ID" value="QCC70955.1"/>
    <property type="molecule type" value="Genomic_DNA"/>
</dbReference>
<dbReference type="EMBL" id="MN920474">
    <property type="protein sequence ID" value="QIQ08728.1"/>
    <property type="molecule type" value="Genomic_DNA"/>
</dbReference>
<evidence type="ECO:0000313" key="22">
    <source>
        <dbReference type="EMBL" id="QCT81975.1"/>
    </source>
</evidence>
<dbReference type="EMBL" id="MH814648">
    <property type="protein sequence ID" value="QDA22271.1"/>
    <property type="molecule type" value="Genomic_DNA"/>
</dbReference>
<dbReference type="AlphaFoldDB" id="A0A068LGL3"/>
<organism evidence="2">
    <name type="scientific">Sargassum horneri</name>
    <dbReference type="NCBI Taxonomy" id="74089"/>
    <lineage>
        <taxon>Eukaryota</taxon>
        <taxon>Sar</taxon>
        <taxon>Stramenopiles</taxon>
        <taxon>Ochrophyta</taxon>
        <taxon>PX clade</taxon>
        <taxon>Phaeophyceae</taxon>
        <taxon>Fucales</taxon>
        <taxon>Sargassaceae</taxon>
        <taxon>Sargassum</taxon>
    </lineage>
</organism>
<dbReference type="EMBL" id="MG762006">
    <property type="protein sequence ID" value="AYK28719.1"/>
    <property type="molecule type" value="Genomic_DNA"/>
</dbReference>
<keyword evidence="1" id="KW-0812">Transmembrane</keyword>
<evidence type="ECO:0000313" key="18">
    <source>
        <dbReference type="EMBL" id="QCC71177.1"/>
    </source>
</evidence>
<dbReference type="EMBL" id="MG681096">
    <property type="protein sequence ID" value="AWW89654.1"/>
    <property type="molecule type" value="Genomic_DNA"/>
</dbReference>
<dbReference type="EMBL" id="MG770606">
    <property type="protein sequence ID" value="QKJ82053.1"/>
    <property type="molecule type" value="Genomic_DNA"/>
</dbReference>
<evidence type="ECO:0000313" key="29">
    <source>
        <dbReference type="EMBL" id="QCT82234.1"/>
    </source>
</evidence>
<dbReference type="EMBL" id="MG681099">
    <property type="protein sequence ID" value="AWW89765.1"/>
    <property type="molecule type" value="Genomic_DNA"/>
</dbReference>
<dbReference type="EMBL" id="MN920477">
    <property type="protein sequence ID" value="QIQ08734.1"/>
    <property type="molecule type" value="Genomic_DNA"/>
</dbReference>
<reference evidence="2" key="1">
    <citation type="journal article" date="2014" name="J. Appl. Phycol.">
        <title>Complete mitochondrial genome of the brown alga Sargassum horneri (Sargassaceae, Phaeophyceae): genome organization and phylogenetic analyses.</title>
        <authorList>
            <person name="Liu F."/>
            <person name="Pang S."/>
            <person name="Li X."/>
            <person name="Li J."/>
        </authorList>
    </citation>
    <scope>NUCLEOTIDE SEQUENCE</scope>
</reference>
<dbReference type="EMBL" id="MH602245">
    <property type="protein sequence ID" value="QCT82160.1"/>
    <property type="molecule type" value="Genomic_DNA"/>
</dbReference>
<evidence type="ECO:0000313" key="6">
    <source>
        <dbReference type="EMBL" id="AWW89765.1"/>
    </source>
</evidence>
<reference evidence="40" key="15">
    <citation type="journal article" name="Sustainability">
        <title>Comparative Analysis of Sequence Polymorphism in Complete Organelle Genomes of the 'Golden Tide' Seaweed Sargassum horneri between Korean and Chinese Forms.</title>
        <authorList>
            <person name="Byeon S.Y."/>
            <person name="Cheon K.-S."/>
            <person name="Kim S."/>
            <person name="Yun S.-H."/>
            <person name="Oh H.-J."/>
            <person name="Park S.R."/>
            <person name="Kim T.-H."/>
            <person name="Kim J.K."/>
            <person name="Lee H.J."/>
        </authorList>
    </citation>
    <scope>NUCLEOTIDE SEQUENCE</scope>
    <source>
        <strain evidence="40">JD</strain>
    </source>
</reference>
<reference evidence="32" key="12">
    <citation type="submission" date="2018-08" db="EMBL/GenBank/DDBJ databases">
        <title>Mitochondrial genome (form II) of the golden tide-forming alga Sargassum horneri in 2018.</title>
        <authorList>
            <person name="Liu F."/>
        </authorList>
    </citation>
    <scope>NUCLEOTIDE SEQUENCE</scope>
    <source>
        <strain evidence="32">ECS2018-1</strain>
        <strain evidence="33">ECS2018-2</strain>
        <strain evidence="28">SS2018-1</strain>
        <strain evidence="26">YS2018-1</strain>
        <strain evidence="27">YS2018-2</strain>
    </source>
</reference>
<dbReference type="EMBL" id="MH814646">
    <property type="protein sequence ID" value="QDA22197.1"/>
    <property type="molecule type" value="Genomic_DNA"/>
</dbReference>
<accession>A0A068LGL3</accession>
<feature type="transmembrane region" description="Helical" evidence="1">
    <location>
        <begin position="47"/>
        <end position="70"/>
    </location>
</feature>
<gene>
    <name evidence="2" type="primary">orf129</name>
    <name evidence="2" type="ORF">SarhoMp14</name>
</gene>
<dbReference type="EMBL" id="MH607126">
    <property type="protein sequence ID" value="QCT82234.1"/>
    <property type="molecule type" value="Genomic_DNA"/>
</dbReference>
<dbReference type="EMBL" id="MH607125">
    <property type="protein sequence ID" value="QCT82012.1"/>
    <property type="molecule type" value="Genomic_DNA"/>
</dbReference>
<reference evidence="9" key="4">
    <citation type="submission" date="2018-01" db="EMBL/GenBank/DDBJ databases">
        <title>Mitochondrial genome (Japan I) of the golden tide-forming alga Sargassum horneri.</title>
        <authorList>
            <person name="Liu F."/>
        </authorList>
    </citation>
    <scope>NUCLEOTIDE SEQUENCE</scope>
    <source>
        <strain evidence="9">JP-1</strain>
        <strain evidence="10">JP-2</strain>
    </source>
</reference>
<dbReference type="EMBL" id="MH590364">
    <property type="protein sequence ID" value="QCC71214.1"/>
    <property type="molecule type" value="Genomic_DNA"/>
</dbReference>
<dbReference type="EMBL" id="MH590361">
    <property type="protein sequence ID" value="QCC71103.1"/>
    <property type="molecule type" value="Genomic_DNA"/>
</dbReference>
<dbReference type="EMBL" id="MG762007">
    <property type="protein sequence ID" value="AYK28756.1"/>
    <property type="molecule type" value="Genomic_DNA"/>
</dbReference>
<dbReference type="EMBL" id="MH814649">
    <property type="protein sequence ID" value="QDA22308.1"/>
    <property type="molecule type" value="Genomic_DNA"/>
</dbReference>
<dbReference type="EMBL" id="MH586537">
    <property type="protein sequence ID" value="QCC70918.1"/>
    <property type="molecule type" value="Genomic_DNA"/>
</dbReference>
<evidence type="ECO:0000313" key="25">
    <source>
        <dbReference type="EMBL" id="QCT82086.1"/>
    </source>
</evidence>
<evidence type="ECO:0000313" key="38">
    <source>
        <dbReference type="EMBL" id="QKY75710.1"/>
    </source>
</evidence>
<dbReference type="EMBL" id="MH590365">
    <property type="protein sequence ID" value="QCC71251.1"/>
    <property type="molecule type" value="Genomic_DNA"/>
</dbReference>
<reference evidence="5" key="3">
    <citation type="submission" date="2017-12" db="EMBL/GenBank/DDBJ databases">
        <title>Mitochondrial genome (form II) of the golden tide-forming alga Sargassum horneri in 2016.</title>
        <authorList>
            <person name="Liu F."/>
        </authorList>
    </citation>
    <scope>NUCLEOTIDE SEQUENCE</scope>
    <source>
        <strain evidence="5">YS2016-1</strain>
    </source>
</reference>
<evidence type="ECO:0000313" key="10">
    <source>
        <dbReference type="EMBL" id="AYM32617.1"/>
    </source>
</evidence>
<evidence type="ECO:0000256" key="1">
    <source>
        <dbReference type="SAM" id="Phobius"/>
    </source>
</evidence>
<evidence type="ECO:0000313" key="4">
    <source>
        <dbReference type="EMBL" id="AWW89691.1"/>
    </source>
</evidence>
<evidence type="ECO:0000313" key="7">
    <source>
        <dbReference type="EMBL" id="AYK28719.1"/>
    </source>
</evidence>
<name>A0A068LGL3_9PHAE</name>
<dbReference type="EMBL" id="MH607124">
    <property type="protein sequence ID" value="QCT81975.1"/>
    <property type="molecule type" value="Genomic_DNA"/>
</dbReference>
<reference evidence="15" key="10">
    <citation type="submission" date="2018-07" db="EMBL/GenBank/DDBJ databases">
        <title>Mitochondrial genome (form II) of the golden tide-forming alga Sargassum horneri in 2017.</title>
        <authorList>
            <person name="Liu F."/>
        </authorList>
    </citation>
    <scope>NUCLEOTIDE SEQUENCE</scope>
    <source>
        <strain evidence="19">SS2017-1_F</strain>
        <strain evidence="6">YS2017-1</strain>
        <strain evidence="17">YS2017-3</strain>
        <strain evidence="15">YS2017-5</strain>
    </source>
</reference>
<reference evidence="3" key="2">
    <citation type="submission" date="2017-12" db="EMBL/GenBank/DDBJ databases">
        <title>Mitochondrial genome (form I) of the golden tide-forming alga Sargassum horneri in 2016.</title>
        <authorList>
            <person name="Liu F."/>
        </authorList>
    </citation>
    <scope>NUCLEOTIDE SEQUENCE</scope>
    <source>
        <strain evidence="3">YS2016-2</strain>
    </source>
</reference>
<dbReference type="EMBL" id="MH590363">
    <property type="protein sequence ID" value="QCC71177.1"/>
    <property type="molecule type" value="Genomic_DNA"/>
</dbReference>
<evidence type="ECO:0000313" key="27">
    <source>
        <dbReference type="EMBL" id="QCT82160.1"/>
    </source>
</evidence>
<evidence type="ECO:0000313" key="13">
    <source>
        <dbReference type="EMBL" id="QCC70992.1"/>
    </source>
</evidence>
<evidence type="ECO:0000313" key="37">
    <source>
        <dbReference type="EMBL" id="QKJ82053.1"/>
    </source>
</evidence>
<dbReference type="EMBL" id="MG681097">
    <property type="protein sequence ID" value="AWW89691.1"/>
    <property type="molecule type" value="Genomic_DNA"/>
</dbReference>
<reference evidence="7" key="6">
    <citation type="submission" date="2018-01" db="EMBL/GenBank/DDBJ databases">
        <title>Mitochondrial genome of the golden tide-forming alga Sargassum horneri.</title>
        <authorList>
            <person name="Liu F."/>
        </authorList>
    </citation>
    <scope>NUCLEOTIDE SEQUENCE</scope>
    <source>
        <strain evidence="8">NJ-1S</strain>
        <strain evidence="7">NJ-2S</strain>
        <strain evidence="37">NJ-3</strain>
    </source>
</reference>
<dbReference type="EMBL" id="MH590360">
    <property type="protein sequence ID" value="QCC71066.1"/>
    <property type="molecule type" value="Genomic_DNA"/>
</dbReference>